<evidence type="ECO:0000313" key="2">
    <source>
        <dbReference type="EMBL" id="PTX59986.1"/>
    </source>
</evidence>
<gene>
    <name evidence="2" type="ORF">C8P63_110131</name>
</gene>
<reference evidence="2 3" key="1">
    <citation type="submission" date="2018-04" db="EMBL/GenBank/DDBJ databases">
        <title>Genomic Encyclopedia of Archaeal and Bacterial Type Strains, Phase II (KMG-II): from individual species to whole genera.</title>
        <authorList>
            <person name="Goeker M."/>
        </authorList>
    </citation>
    <scope>NUCLEOTIDE SEQUENCE [LARGE SCALE GENOMIC DNA]</scope>
    <source>
        <strain evidence="2 3">DSM 45787</strain>
    </source>
</reference>
<sequence length="81" mass="8770">MIFVKRGIIVLCFAMLGLIGQSIVVADEGEDAPGRQVKVRVMTYNIHAGIGSDGKYDLSRIAKVIEESNADVIGLQEVDVH</sequence>
<dbReference type="Proteomes" id="UP000244240">
    <property type="component" value="Unassembled WGS sequence"/>
</dbReference>
<accession>A0A2T6BVC3</accession>
<proteinExistence type="predicted"/>
<dbReference type="InterPro" id="IPR036691">
    <property type="entry name" value="Endo/exonu/phosph_ase_sf"/>
</dbReference>
<dbReference type="GO" id="GO:0003824">
    <property type="term" value="F:catalytic activity"/>
    <property type="evidence" value="ECO:0007669"/>
    <property type="project" value="InterPro"/>
</dbReference>
<protein>
    <recommendedName>
        <fullName evidence="1">Endonuclease/exonuclease/phosphatase domain-containing protein</fullName>
    </recommendedName>
</protein>
<dbReference type="InterPro" id="IPR005135">
    <property type="entry name" value="Endo/exonuclease/phosphatase"/>
</dbReference>
<evidence type="ECO:0000313" key="3">
    <source>
        <dbReference type="Proteomes" id="UP000244240"/>
    </source>
</evidence>
<dbReference type="Pfam" id="PF03372">
    <property type="entry name" value="Exo_endo_phos"/>
    <property type="match status" value="1"/>
</dbReference>
<keyword evidence="3" id="KW-1185">Reference proteome</keyword>
<dbReference type="SUPFAM" id="SSF56219">
    <property type="entry name" value="DNase I-like"/>
    <property type="match status" value="1"/>
</dbReference>
<dbReference type="EMBL" id="QBKR01000010">
    <property type="protein sequence ID" value="PTX59986.1"/>
    <property type="molecule type" value="Genomic_DNA"/>
</dbReference>
<evidence type="ECO:0000259" key="1">
    <source>
        <dbReference type="Pfam" id="PF03372"/>
    </source>
</evidence>
<dbReference type="Gene3D" id="3.60.10.10">
    <property type="entry name" value="Endonuclease/exonuclease/phosphatase"/>
    <property type="match status" value="1"/>
</dbReference>
<dbReference type="AlphaFoldDB" id="A0A2T6BVC3"/>
<comment type="caution">
    <text evidence="2">The sequence shown here is derived from an EMBL/GenBank/DDBJ whole genome shotgun (WGS) entry which is preliminary data.</text>
</comment>
<name>A0A2T6BVC3_9BACL</name>
<feature type="domain" description="Endonuclease/exonuclease/phosphatase" evidence="1">
    <location>
        <begin position="42"/>
        <end position="80"/>
    </location>
</feature>
<organism evidence="2 3">
    <name type="scientific">Melghirimyces profundicolus</name>
    <dbReference type="NCBI Taxonomy" id="1242148"/>
    <lineage>
        <taxon>Bacteria</taxon>
        <taxon>Bacillati</taxon>
        <taxon>Bacillota</taxon>
        <taxon>Bacilli</taxon>
        <taxon>Bacillales</taxon>
        <taxon>Thermoactinomycetaceae</taxon>
        <taxon>Melghirimyces</taxon>
    </lineage>
</organism>